<reference evidence="1 2" key="1">
    <citation type="journal article" date="2011" name="Stand. Genomic Sci.">
        <title>Genome sequence of the moderately thermophilic halophile Flexistipes sinusarabici strain (MAS10).</title>
        <authorList>
            <person name="Lapidus A."/>
            <person name="Chertkov O."/>
            <person name="Nolan M."/>
            <person name="Lucas S."/>
            <person name="Hammon N."/>
            <person name="Deshpande S."/>
            <person name="Cheng J.F."/>
            <person name="Tapia R."/>
            <person name="Han C."/>
            <person name="Goodwin L."/>
            <person name="Pitluck S."/>
            <person name="Liolios K."/>
            <person name="Pagani I."/>
            <person name="Ivanova N."/>
            <person name="Huntemann M."/>
            <person name="Mavromatis K."/>
            <person name="Mikhailova N."/>
            <person name="Pati A."/>
            <person name="Chen A."/>
            <person name="Palaniappan K."/>
            <person name="Land M."/>
            <person name="Hauser L."/>
            <person name="Brambilla E.M."/>
            <person name="Rohde M."/>
            <person name="Abt B."/>
            <person name="Spring S."/>
            <person name="Goker M."/>
            <person name="Bristow J."/>
            <person name="Eisen J.A."/>
            <person name="Markowitz V."/>
            <person name="Hugenholtz P."/>
            <person name="Kyrpides N.C."/>
            <person name="Klenk H.P."/>
            <person name="Woyke T."/>
        </authorList>
    </citation>
    <scope>NUCLEOTIDE SEQUENCE [LARGE SCALE GENOMIC DNA]</scope>
    <source>
        <strain evidence="2">DSM 4947 / MAS 10</strain>
    </source>
</reference>
<keyword evidence="2" id="KW-1185">Reference proteome</keyword>
<dbReference type="CDD" id="cd16377">
    <property type="entry name" value="23S_rRNA_IVP_like"/>
    <property type="match status" value="1"/>
</dbReference>
<keyword evidence="1" id="KW-0689">Ribosomal protein</keyword>
<sequence>MKLDDLEIYKLSLELSEDFWQIFLELPKQFRFSIGDQMIRSVDSIGANISEGYGRYHYRDSMKFYYNARGSLFETKHWLKLLLIRKFISEERHGELLEKLNTLGVKLNNFIDTIKRKL</sequence>
<name>F8E8V5_FLESM</name>
<dbReference type="STRING" id="717231.Flexsi_0391"/>
<dbReference type="PANTHER" id="PTHR38471">
    <property type="entry name" value="FOUR HELIX BUNDLE PROTEIN"/>
    <property type="match status" value="1"/>
</dbReference>
<dbReference type="OrthoDB" id="9800370at2"/>
<dbReference type="InterPro" id="IPR012657">
    <property type="entry name" value="23S_rRNA-intervening_sequence"/>
</dbReference>
<dbReference type="AlphaFoldDB" id="F8E8V5"/>
<protein>
    <submittedName>
        <fullName evidence="1">S23 ribosomal protein</fullName>
    </submittedName>
</protein>
<dbReference type="Proteomes" id="UP000006621">
    <property type="component" value="Chromosome"/>
</dbReference>
<dbReference type="eggNOG" id="ENOG5031UE7">
    <property type="taxonomic scope" value="Bacteria"/>
</dbReference>
<dbReference type="KEGG" id="fsi:Flexsi_0391"/>
<reference evidence="2" key="2">
    <citation type="submission" date="2011-06" db="EMBL/GenBank/DDBJ databases">
        <title>The complete genome of Flexistipes sinusarabici DSM 4947.</title>
        <authorList>
            <person name="Lucas S."/>
            <person name="Han J."/>
            <person name="Lapidus A."/>
            <person name="Bruce D."/>
            <person name="Goodwin L."/>
            <person name="Pitluck S."/>
            <person name="Peters L."/>
            <person name="Kyrpides N."/>
            <person name="Mavromatis K."/>
            <person name="Ivanova N."/>
            <person name="Mikhailova N."/>
            <person name="Chertkov O."/>
            <person name="Detter J.C."/>
            <person name="Tapia R."/>
            <person name="Han C."/>
            <person name="Land M."/>
            <person name="Hauser L."/>
            <person name="Markowitz V."/>
            <person name="Cheng J.-F."/>
            <person name="Hugenholtz P."/>
            <person name="Woyke T."/>
            <person name="Wu D."/>
            <person name="Spring S."/>
            <person name="Schroeder M."/>
            <person name="Brambilla E."/>
            <person name="Klenk H.-P."/>
            <person name="Eisen J.A."/>
        </authorList>
    </citation>
    <scope>NUCLEOTIDE SEQUENCE [LARGE SCALE GENOMIC DNA]</scope>
    <source>
        <strain evidence="2">DSM 4947 / MAS 10</strain>
    </source>
</reference>
<dbReference type="NCBIfam" id="TIGR02436">
    <property type="entry name" value="four helix bundle protein"/>
    <property type="match status" value="1"/>
</dbReference>
<proteinExistence type="predicted"/>
<dbReference type="PANTHER" id="PTHR38471:SF2">
    <property type="entry name" value="FOUR HELIX BUNDLE PROTEIN"/>
    <property type="match status" value="1"/>
</dbReference>
<dbReference type="HOGENOM" id="CLU_129874_0_4_0"/>
<dbReference type="Pfam" id="PF05635">
    <property type="entry name" value="23S_rRNA_IVP"/>
    <property type="match status" value="1"/>
</dbReference>
<dbReference type="RefSeq" id="WP_013885590.1">
    <property type="nucleotide sequence ID" value="NC_015672.1"/>
</dbReference>
<dbReference type="SUPFAM" id="SSF158446">
    <property type="entry name" value="IVS-encoded protein-like"/>
    <property type="match status" value="1"/>
</dbReference>
<dbReference type="GO" id="GO:0005840">
    <property type="term" value="C:ribosome"/>
    <property type="evidence" value="ECO:0007669"/>
    <property type="project" value="UniProtKB-KW"/>
</dbReference>
<dbReference type="Gene3D" id="1.20.1440.60">
    <property type="entry name" value="23S rRNA-intervening sequence"/>
    <property type="match status" value="1"/>
</dbReference>
<keyword evidence="1" id="KW-0687">Ribonucleoprotein</keyword>
<evidence type="ECO:0000313" key="2">
    <source>
        <dbReference type="Proteomes" id="UP000006621"/>
    </source>
</evidence>
<organism evidence="1 2">
    <name type="scientific">Flexistipes sinusarabici (strain ATCC 49648 / DSM 4947 / MAS 10)</name>
    <dbReference type="NCBI Taxonomy" id="717231"/>
    <lineage>
        <taxon>Bacteria</taxon>
        <taxon>Pseudomonadati</taxon>
        <taxon>Deferribacterota</taxon>
        <taxon>Deferribacteres</taxon>
        <taxon>Deferribacterales</taxon>
        <taxon>Flexistipitaceae</taxon>
        <taxon>Flexistipes</taxon>
    </lineage>
</organism>
<evidence type="ECO:0000313" key="1">
    <source>
        <dbReference type="EMBL" id="AEI14079.1"/>
    </source>
</evidence>
<gene>
    <name evidence="1" type="ordered locus">Flexsi_0391</name>
</gene>
<accession>F8E8V5</accession>
<dbReference type="EMBL" id="CP002858">
    <property type="protein sequence ID" value="AEI14079.1"/>
    <property type="molecule type" value="Genomic_DNA"/>
</dbReference>
<dbReference type="InterPro" id="IPR036583">
    <property type="entry name" value="23S_rRNA_IVS_sf"/>
</dbReference>